<dbReference type="EMBL" id="FZOC01000004">
    <property type="protein sequence ID" value="SNS01960.1"/>
    <property type="molecule type" value="Genomic_DNA"/>
</dbReference>
<dbReference type="GO" id="GO:0009103">
    <property type="term" value="P:lipopolysaccharide biosynthetic process"/>
    <property type="evidence" value="ECO:0007669"/>
    <property type="project" value="UniProtKB-ARBA"/>
</dbReference>
<keyword evidence="6 8" id="KW-1133">Transmembrane helix</keyword>
<comment type="subcellular location">
    <subcellularLocation>
        <location evidence="1">Cell membrane</location>
        <topology evidence="1">Multi-pass membrane protein</topology>
    </subcellularLocation>
</comment>
<feature type="transmembrane region" description="Helical" evidence="8">
    <location>
        <begin position="436"/>
        <end position="455"/>
    </location>
</feature>
<feature type="transmembrane region" description="Helical" evidence="8">
    <location>
        <begin position="143"/>
        <end position="163"/>
    </location>
</feature>
<dbReference type="AlphaFoldDB" id="A0A239B2D1"/>
<evidence type="ECO:0000256" key="6">
    <source>
        <dbReference type="ARBA" id="ARBA00022989"/>
    </source>
</evidence>
<organism evidence="9 10">
    <name type="scientific">Humidesulfovibrio mexicanus</name>
    <dbReference type="NCBI Taxonomy" id="147047"/>
    <lineage>
        <taxon>Bacteria</taxon>
        <taxon>Pseudomonadati</taxon>
        <taxon>Thermodesulfobacteriota</taxon>
        <taxon>Desulfovibrionia</taxon>
        <taxon>Desulfovibrionales</taxon>
        <taxon>Desulfovibrionaceae</taxon>
        <taxon>Humidesulfovibrio</taxon>
    </lineage>
</organism>
<keyword evidence="10" id="KW-1185">Reference proteome</keyword>
<feature type="transmembrane region" description="Helical" evidence="8">
    <location>
        <begin position="493"/>
        <end position="511"/>
    </location>
</feature>
<evidence type="ECO:0000256" key="2">
    <source>
        <dbReference type="ARBA" id="ARBA00022475"/>
    </source>
</evidence>
<evidence type="ECO:0008006" key="11">
    <source>
        <dbReference type="Google" id="ProtNLM"/>
    </source>
</evidence>
<dbReference type="InterPro" id="IPR050297">
    <property type="entry name" value="LipidA_mod_glycosyltrf_83"/>
</dbReference>
<keyword evidence="7 8" id="KW-0472">Membrane</keyword>
<dbReference type="GO" id="GO:0005886">
    <property type="term" value="C:plasma membrane"/>
    <property type="evidence" value="ECO:0007669"/>
    <property type="project" value="UniProtKB-SubCell"/>
</dbReference>
<evidence type="ECO:0000256" key="7">
    <source>
        <dbReference type="ARBA" id="ARBA00023136"/>
    </source>
</evidence>
<name>A0A239B2D1_9BACT</name>
<keyword evidence="3" id="KW-0328">Glycosyltransferase</keyword>
<feature type="transmembrane region" description="Helical" evidence="8">
    <location>
        <begin position="272"/>
        <end position="293"/>
    </location>
</feature>
<dbReference type="GO" id="GO:0016763">
    <property type="term" value="F:pentosyltransferase activity"/>
    <property type="evidence" value="ECO:0007669"/>
    <property type="project" value="TreeGrafter"/>
</dbReference>
<reference evidence="9 10" key="1">
    <citation type="submission" date="2017-06" db="EMBL/GenBank/DDBJ databases">
        <authorList>
            <person name="Kim H.J."/>
            <person name="Triplett B.A."/>
        </authorList>
    </citation>
    <scope>NUCLEOTIDE SEQUENCE [LARGE SCALE GENOMIC DNA]</scope>
    <source>
        <strain evidence="9 10">DSM 13116</strain>
    </source>
</reference>
<evidence type="ECO:0000256" key="3">
    <source>
        <dbReference type="ARBA" id="ARBA00022676"/>
    </source>
</evidence>
<evidence type="ECO:0000313" key="10">
    <source>
        <dbReference type="Proteomes" id="UP000198324"/>
    </source>
</evidence>
<evidence type="ECO:0000256" key="1">
    <source>
        <dbReference type="ARBA" id="ARBA00004651"/>
    </source>
</evidence>
<gene>
    <name evidence="9" type="ORF">SAMN04488503_2380</name>
</gene>
<evidence type="ECO:0000256" key="4">
    <source>
        <dbReference type="ARBA" id="ARBA00022679"/>
    </source>
</evidence>
<evidence type="ECO:0000256" key="5">
    <source>
        <dbReference type="ARBA" id="ARBA00022692"/>
    </source>
</evidence>
<dbReference type="RefSeq" id="WP_143337370.1">
    <property type="nucleotide sequence ID" value="NZ_FZOC01000004.1"/>
</dbReference>
<feature type="transmembrane region" description="Helical" evidence="8">
    <location>
        <begin position="409"/>
        <end position="429"/>
    </location>
</feature>
<keyword evidence="2" id="KW-1003">Cell membrane</keyword>
<dbReference type="PANTHER" id="PTHR33908:SF11">
    <property type="entry name" value="MEMBRANE PROTEIN"/>
    <property type="match status" value="1"/>
</dbReference>
<feature type="transmembrane region" description="Helical" evidence="8">
    <location>
        <begin position="461"/>
        <end position="481"/>
    </location>
</feature>
<evidence type="ECO:0000256" key="8">
    <source>
        <dbReference type="SAM" id="Phobius"/>
    </source>
</evidence>
<sequence>MPDALAEAAVPARGAAVQTRAWTWRQAALVFALALPPRLAHWWFVRDTPLADQYVPDLSAYLYAASRLLDGAYLFREPMVMSPGYALFLAPLHLLVGPDIGFFVLVNAVLDAGSAALCAGLAARLAAQGPADGLDGRQTVRRAGLAAGILYALCGPLLFYALLPLGEGPAVFCLLLGVTLLLRSGAVPANGGRTQTDRTVAKQAQADRTVAKQALAEQAPAEPGGALAAWLSGPLLALASLMRPNMAPAALLAVAAWALCARWRGNGRAMGAVLRCVLGFVLALAPFLLHNAALAGRASPFGFQGGFTLYSGNHHGASGVGDALPGFDNTPYRVVVQAWRAAEAETGRELTLAEADAWWYGKTWRFFAGHPAEAVGLMGRKALLLVNNAGYDATANMAFCARFSPVPGALPLPVGLVLALGAAGLALCWRRGPESAALAVLLLGQAALVLLFQVTPRYRAVLLPLALVFAGVACAELPGLLRSAARGGRPKHALAALFFGALVLGLSFVPLRCIVHKADMTAQEHARLARFHLLRGPQAVAAREYRAALALGGFDARTRRELEAGLAASLRLSGQDALPRP</sequence>
<feature type="transmembrane region" description="Helical" evidence="8">
    <location>
        <begin position="102"/>
        <end position="123"/>
    </location>
</feature>
<dbReference type="PANTHER" id="PTHR33908">
    <property type="entry name" value="MANNOSYLTRANSFERASE YKCB-RELATED"/>
    <property type="match status" value="1"/>
</dbReference>
<protein>
    <recommendedName>
        <fullName evidence="11">Dolichyl-phosphate-mannose-protein mannosyltransferase</fullName>
    </recommendedName>
</protein>
<feature type="transmembrane region" description="Helical" evidence="8">
    <location>
        <begin position="169"/>
        <end position="189"/>
    </location>
</feature>
<evidence type="ECO:0000313" key="9">
    <source>
        <dbReference type="EMBL" id="SNS01960.1"/>
    </source>
</evidence>
<dbReference type="Proteomes" id="UP000198324">
    <property type="component" value="Unassembled WGS sequence"/>
</dbReference>
<keyword evidence="5 8" id="KW-0812">Transmembrane</keyword>
<accession>A0A239B2D1</accession>
<proteinExistence type="predicted"/>
<keyword evidence="4" id="KW-0808">Transferase</keyword>